<proteinExistence type="predicted"/>
<reference evidence="1 2" key="1">
    <citation type="submission" date="2018-01" db="EMBL/GenBank/DDBJ databases">
        <title>The draft genome sequence of Halioglobus japonicus S1-36.</title>
        <authorList>
            <person name="Du Z.-J."/>
            <person name="Shi M.-J."/>
        </authorList>
    </citation>
    <scope>NUCLEOTIDE SEQUENCE [LARGE SCALE GENOMIC DNA]</scope>
    <source>
        <strain evidence="1 2">S1-36</strain>
    </source>
</reference>
<dbReference type="KEGG" id="hja:BST95_01180"/>
<dbReference type="AlphaFoldDB" id="A0AAP8MBZ1"/>
<accession>A0AAP8MBZ1</accession>
<organism evidence="1 2">
    <name type="scientific">Halioglobus japonicus</name>
    <dbReference type="NCBI Taxonomy" id="930805"/>
    <lineage>
        <taxon>Bacteria</taxon>
        <taxon>Pseudomonadati</taxon>
        <taxon>Pseudomonadota</taxon>
        <taxon>Gammaproteobacteria</taxon>
        <taxon>Cellvibrionales</taxon>
        <taxon>Halieaceae</taxon>
        <taxon>Halioglobus</taxon>
    </lineage>
</organism>
<keyword evidence="2" id="KW-1185">Reference proteome</keyword>
<gene>
    <name evidence="1" type="ORF">C0029_15445</name>
</gene>
<sequence>MSEQTSAPSGLYAFAECEVVDMQNGAVMLIDRHGDGQLMVAPTVAQAMQMCREFRTLDHHARVLTNAIPELKGQQADVMNVFGMLQSAGLLVSAESVCERLNAPVPPAVDLPATRAFIITCDRPAAVKRLLESMLHAGNLTRHEALFLIDDSRDPENARLNREAMEDFNITCPKEIQYIGAAEAKALMNGLIAALPQHEAAIRFLVDREQWAADKTYGLARNLCLLLSMDRRAIVMDDDIICAAINAPHTRPGLHFGHTPREVDIYTDQQEMLGRTQRADFDPLSGHAQCLGLTMGQAITKLNGKAITPADLEGANAAYVSLWSAESPVLVTQSGTMGDPGTPGTEWLLTLDPASTKRLQQFNGGIAGALASRHYWLGQPQPLFTKLSVISQMTGLDNSQLLPPYFPAHRGEDYLFGAMTEYLHPHAAVLDYAWAVPHLPLEPRPGNPEPAPITGKGKASVNKYITDRTRYEPGVSAQTRLASLATMAAELGEADDRSLTTIYRKEVAENQGAELSRLSRHLQDGTIREPSWQDWLQRSANSVATQMQQPAALGDFKDLAIAPEQLLPRFKGYCSSFAQALNAWSDIRQEAAKQADQWVSAP</sequence>
<comment type="caution">
    <text evidence="1">The sequence shown here is derived from an EMBL/GenBank/DDBJ whole genome shotgun (WGS) entry which is preliminary data.</text>
</comment>
<protein>
    <submittedName>
        <fullName evidence="1">Uncharacterized protein</fullName>
    </submittedName>
</protein>
<dbReference type="Proteomes" id="UP000235162">
    <property type="component" value="Unassembled WGS sequence"/>
</dbReference>
<evidence type="ECO:0000313" key="2">
    <source>
        <dbReference type="Proteomes" id="UP000235162"/>
    </source>
</evidence>
<name>A0AAP8MBZ1_9GAMM</name>
<dbReference type="EMBL" id="PKUR01000004">
    <property type="protein sequence ID" value="PLW84936.1"/>
    <property type="molecule type" value="Genomic_DNA"/>
</dbReference>
<evidence type="ECO:0000313" key="1">
    <source>
        <dbReference type="EMBL" id="PLW84936.1"/>
    </source>
</evidence>
<dbReference type="RefSeq" id="WP_084197807.1">
    <property type="nucleotide sequence ID" value="NZ_BMYL01000004.1"/>
</dbReference>